<sequence length="374" mass="43247">MDLLKLEFGKYFKEDTTMNAMQQWIEMSQDLKEDCFSLIFECIYISRPKTDVTTIRTSHAQRNYGKMLEELASETSMTQLEFVNNFMNPLYQALSTLKKKEEREKMDPVLINKLHVIHYITEHYFQKAGREASLVIMMLLLAIYQCREEEKELFSNTLHHVTLTCIETLIDVWHNYIIILVLTGSQKVSFKPILETIKQTLRGDSGTNVHQLYKTQCKAKDLGGANGWQQKIQRQLDQSKDTQKVEMTQLAKSFEVTLKIVHFYDMRTSGAAPSFDICSMDDYDLVQIRKKPSDLKKKEGSGAFLKIGNYQLCLKKKQSDFNKVVNPLTDANILFVSSIIMIDDNTSAKEAVNQITEKIIAFLEKIIRENNSKM</sequence>
<dbReference type="GeneID" id="68101558"/>
<dbReference type="Proteomes" id="UP000816034">
    <property type="component" value="Unassembled WGS sequence"/>
</dbReference>
<keyword evidence="2" id="KW-1185">Reference proteome</keyword>
<proteinExistence type="predicted"/>
<organism evidence="1 2">
    <name type="scientific">Naegleria lovaniensis</name>
    <name type="common">Amoeba</name>
    <dbReference type="NCBI Taxonomy" id="51637"/>
    <lineage>
        <taxon>Eukaryota</taxon>
        <taxon>Discoba</taxon>
        <taxon>Heterolobosea</taxon>
        <taxon>Tetramitia</taxon>
        <taxon>Eutetramitia</taxon>
        <taxon>Vahlkampfiidae</taxon>
        <taxon>Naegleria</taxon>
    </lineage>
</organism>
<protein>
    <submittedName>
        <fullName evidence="1">Uncharacterized protein</fullName>
    </submittedName>
</protein>
<reference evidence="1 2" key="1">
    <citation type="journal article" date="2018" name="BMC Genomics">
        <title>The genome of Naegleria lovaniensis, the basis for a comparative approach to unravel pathogenicity factors of the human pathogenic amoeba N. fowleri.</title>
        <authorList>
            <person name="Liechti N."/>
            <person name="Schurch N."/>
            <person name="Bruggmann R."/>
            <person name="Wittwer M."/>
        </authorList>
    </citation>
    <scope>NUCLEOTIDE SEQUENCE [LARGE SCALE GENOMIC DNA]</scope>
    <source>
        <strain evidence="1 2">ATCC 30569</strain>
    </source>
</reference>
<dbReference type="RefSeq" id="XP_044544850.1">
    <property type="nucleotide sequence ID" value="XM_044699255.1"/>
</dbReference>
<comment type="caution">
    <text evidence="1">The sequence shown here is derived from an EMBL/GenBank/DDBJ whole genome shotgun (WGS) entry which is preliminary data.</text>
</comment>
<dbReference type="EMBL" id="PYSW02000037">
    <property type="protein sequence ID" value="KAG2377588.1"/>
    <property type="molecule type" value="Genomic_DNA"/>
</dbReference>
<name>A0AA88GK42_NAELO</name>
<evidence type="ECO:0000313" key="1">
    <source>
        <dbReference type="EMBL" id="KAG2377588.1"/>
    </source>
</evidence>
<accession>A0AA88GK42</accession>
<evidence type="ECO:0000313" key="2">
    <source>
        <dbReference type="Proteomes" id="UP000816034"/>
    </source>
</evidence>
<dbReference type="AlphaFoldDB" id="A0AA88GK42"/>
<gene>
    <name evidence="1" type="ORF">C9374_009104</name>
</gene>